<feature type="transmembrane region" description="Helical" evidence="1">
    <location>
        <begin position="105"/>
        <end position="131"/>
    </location>
</feature>
<evidence type="ECO:0000256" key="1">
    <source>
        <dbReference type="SAM" id="Phobius"/>
    </source>
</evidence>
<evidence type="ECO:0000313" key="3">
    <source>
        <dbReference type="Proteomes" id="UP000325395"/>
    </source>
</evidence>
<keyword evidence="1" id="KW-0472">Membrane</keyword>
<name>A0ABQ6W074_9EURO</name>
<gene>
    <name evidence="2" type="ORF">BDV36DRAFT_277896</name>
</gene>
<accession>A0ABQ6W074</accession>
<proteinExistence type="predicted"/>
<evidence type="ECO:0000313" key="2">
    <source>
        <dbReference type="EMBL" id="KAE8410420.1"/>
    </source>
</evidence>
<protein>
    <submittedName>
        <fullName evidence="2">Uncharacterized protein</fullName>
    </submittedName>
</protein>
<keyword evidence="3" id="KW-1185">Reference proteome</keyword>
<keyword evidence="1" id="KW-0812">Transmembrane</keyword>
<feature type="transmembrane region" description="Helical" evidence="1">
    <location>
        <begin position="54"/>
        <end position="77"/>
    </location>
</feature>
<organism evidence="2 3">
    <name type="scientific">Aspergillus pseudocaelatus</name>
    <dbReference type="NCBI Taxonomy" id="1825620"/>
    <lineage>
        <taxon>Eukaryota</taxon>
        <taxon>Fungi</taxon>
        <taxon>Dikarya</taxon>
        <taxon>Ascomycota</taxon>
        <taxon>Pezizomycotina</taxon>
        <taxon>Eurotiomycetes</taxon>
        <taxon>Eurotiomycetidae</taxon>
        <taxon>Eurotiales</taxon>
        <taxon>Aspergillaceae</taxon>
        <taxon>Aspergillus</taxon>
        <taxon>Aspergillus subgen. Circumdati</taxon>
    </lineage>
</organism>
<sequence>MVVSGGRYVHMMWSLLQASMNRHGFLWKDILTAPDLQKRAVAILASTIVRITPLFLPWMVDTLVCLCVGFLILSTGLDHTSVHFFLRKEQGMLAYVMASLLPTEWSVYISKFLGCTTIFFFLIYVEFFACIR</sequence>
<dbReference type="EMBL" id="ML735949">
    <property type="protein sequence ID" value="KAE8410420.1"/>
    <property type="molecule type" value="Genomic_DNA"/>
</dbReference>
<dbReference type="Proteomes" id="UP000325395">
    <property type="component" value="Unassembled WGS sequence"/>
</dbReference>
<reference evidence="2 3" key="1">
    <citation type="submission" date="2019-04" db="EMBL/GenBank/DDBJ databases">
        <authorList>
            <consortium name="DOE Joint Genome Institute"/>
            <person name="Mondo S."/>
            <person name="Kjaerbolling I."/>
            <person name="Vesth T."/>
            <person name="Frisvad J.C."/>
            <person name="Nybo J.L."/>
            <person name="Theobald S."/>
            <person name="Kildgaard S."/>
            <person name="Isbrandt T."/>
            <person name="Kuo A."/>
            <person name="Sato A."/>
            <person name="Lyhne E.K."/>
            <person name="Kogle M.E."/>
            <person name="Wiebenga A."/>
            <person name="Kun R.S."/>
            <person name="Lubbers R.J."/>
            <person name="Makela M.R."/>
            <person name="Barry K."/>
            <person name="Chovatia M."/>
            <person name="Clum A."/>
            <person name="Daum C."/>
            <person name="Haridas S."/>
            <person name="He G."/>
            <person name="LaButti K."/>
            <person name="Lipzen A."/>
            <person name="Riley R."/>
            <person name="Salamov A."/>
            <person name="Simmons B.A."/>
            <person name="Magnuson J.K."/>
            <person name="Henrissat B."/>
            <person name="Mortensen U.H."/>
            <person name="Larsen T.O."/>
            <person name="Devries R.P."/>
            <person name="Grigoriev I.V."/>
            <person name="Machida M."/>
            <person name="Baker S.E."/>
            <person name="Andersen M.R."/>
            <person name="Cantor M.N."/>
            <person name="Hua S.X."/>
        </authorList>
    </citation>
    <scope>NUCLEOTIDE SEQUENCE [LARGE SCALE GENOMIC DNA]</scope>
    <source>
        <strain evidence="2 3">CBS 117616</strain>
    </source>
</reference>
<keyword evidence="1" id="KW-1133">Transmembrane helix</keyword>